<dbReference type="RefSeq" id="WP_268074955.1">
    <property type="nucleotide sequence ID" value="NZ_CP109965.1"/>
</dbReference>
<dbReference type="InterPro" id="IPR018668">
    <property type="entry name" value="DNA-binding_VF530-like"/>
</dbReference>
<dbReference type="GO" id="GO:0003677">
    <property type="term" value="F:DNA binding"/>
    <property type="evidence" value="ECO:0007669"/>
    <property type="project" value="UniProtKB-KW"/>
</dbReference>
<gene>
    <name evidence="2" type="ORF">OLW01_01950</name>
</gene>
<feature type="region of interest" description="Disordered" evidence="1">
    <location>
        <begin position="76"/>
        <end position="161"/>
    </location>
</feature>
<dbReference type="InterPro" id="IPR036361">
    <property type="entry name" value="SAP_dom_sf"/>
</dbReference>
<dbReference type="Pfam" id="PF09905">
    <property type="entry name" value="VF530"/>
    <property type="match status" value="1"/>
</dbReference>
<sequence length="161" mass="18953">MTDTNPYLNNPLHGLKLETLVTELVEHYGFEILAEYTRIKCFDKKPCIKSSIKFLKKTAWAREKLEIFYLYKYKNLPKPDDTNYALPPRERIVPEHQKPRQPIELVLGEAPPPKQRSSQPNNSSRNRSSNRASNDPYKQNSNPKRSHRDQDEPWDPWAAHR</sequence>
<name>A0ABY7AMR4_9ALTE</name>
<evidence type="ECO:0000256" key="1">
    <source>
        <dbReference type="SAM" id="MobiDB-lite"/>
    </source>
</evidence>
<feature type="compositionally biased region" description="Low complexity" evidence="1">
    <location>
        <begin position="115"/>
        <end position="134"/>
    </location>
</feature>
<feature type="compositionally biased region" description="Basic and acidic residues" evidence="1">
    <location>
        <begin position="88"/>
        <end position="98"/>
    </location>
</feature>
<proteinExistence type="predicted"/>
<dbReference type="Proteomes" id="UP001163726">
    <property type="component" value="Chromosome"/>
</dbReference>
<evidence type="ECO:0000313" key="2">
    <source>
        <dbReference type="EMBL" id="WAJ70605.1"/>
    </source>
</evidence>
<dbReference type="Gene3D" id="1.10.720.30">
    <property type="entry name" value="SAP domain"/>
    <property type="match status" value="1"/>
</dbReference>
<protein>
    <submittedName>
        <fullName evidence="2">VF530 family DNA-binding protein</fullName>
    </submittedName>
</protein>
<organism evidence="2 3">
    <name type="scientific">Catenovulum adriaticum</name>
    <dbReference type="NCBI Taxonomy" id="2984846"/>
    <lineage>
        <taxon>Bacteria</taxon>
        <taxon>Pseudomonadati</taxon>
        <taxon>Pseudomonadota</taxon>
        <taxon>Gammaproteobacteria</taxon>
        <taxon>Alteromonadales</taxon>
        <taxon>Alteromonadaceae</taxon>
        <taxon>Catenovulum</taxon>
    </lineage>
</organism>
<dbReference type="EMBL" id="CP109965">
    <property type="protein sequence ID" value="WAJ70605.1"/>
    <property type="molecule type" value="Genomic_DNA"/>
</dbReference>
<keyword evidence="3" id="KW-1185">Reference proteome</keyword>
<reference evidence="2" key="1">
    <citation type="submission" date="2022-10" db="EMBL/GenBank/DDBJ databases">
        <title>Catenovulum adriacola sp. nov. isolated in the Harbour of Susak.</title>
        <authorList>
            <person name="Schoch T."/>
            <person name="Reich S.J."/>
            <person name="Stoeferle S."/>
            <person name="Flaiz M."/>
            <person name="Kazda M."/>
            <person name="Riedel C.U."/>
            <person name="Duerre P."/>
        </authorList>
    </citation>
    <scope>NUCLEOTIDE SEQUENCE</scope>
    <source>
        <strain evidence="2">TS8</strain>
    </source>
</reference>
<evidence type="ECO:0000313" key="3">
    <source>
        <dbReference type="Proteomes" id="UP001163726"/>
    </source>
</evidence>
<accession>A0ABY7AMR4</accession>
<keyword evidence="2" id="KW-0238">DNA-binding</keyword>